<dbReference type="Proteomes" id="UP001501752">
    <property type="component" value="Unassembled WGS sequence"/>
</dbReference>
<evidence type="ECO:0000313" key="2">
    <source>
        <dbReference type="EMBL" id="GAA4874302.1"/>
    </source>
</evidence>
<dbReference type="InterPro" id="IPR002934">
    <property type="entry name" value="Polymerase_NTP_transf_dom"/>
</dbReference>
<keyword evidence="3" id="KW-1185">Reference proteome</keyword>
<dbReference type="Pfam" id="PF01909">
    <property type="entry name" value="NTP_transf_2"/>
    <property type="match status" value="1"/>
</dbReference>
<dbReference type="SUPFAM" id="SSF81301">
    <property type="entry name" value="Nucleotidyltransferase"/>
    <property type="match status" value="1"/>
</dbReference>
<feature type="domain" description="Polymerase nucleotidyl transferase" evidence="1">
    <location>
        <begin position="14"/>
        <end position="58"/>
    </location>
</feature>
<evidence type="ECO:0000313" key="3">
    <source>
        <dbReference type="Proteomes" id="UP001501752"/>
    </source>
</evidence>
<accession>A0ABP9EBT1</accession>
<sequence>MEITEAVDAAQALVRERFPEAVAAFLGGSLARGEGTDTSDLDVVVIRPAPAEVYRETLVWRGRPAEVFVHTPESVRTMFAWDRANGVPTMASLCADSLVLRSVGGAAEQVASWARDTLRAGPRPLSADALALRRYTVTDLRDDLLDCRDADERLAVAALLHVAAGELLLAAVGAWSGKGKWLARRLRAAAPDLGGRLLADYRALAAGGPAEPLGATVTAVLDLAGGPLLAGDRRTAGPSLLAGPAD</sequence>
<organism evidence="2 3">
    <name type="scientific">Kitasatospora terrestris</name>
    <dbReference type="NCBI Taxonomy" id="258051"/>
    <lineage>
        <taxon>Bacteria</taxon>
        <taxon>Bacillati</taxon>
        <taxon>Actinomycetota</taxon>
        <taxon>Actinomycetes</taxon>
        <taxon>Kitasatosporales</taxon>
        <taxon>Streptomycetaceae</taxon>
        <taxon>Kitasatospora</taxon>
    </lineage>
</organism>
<dbReference type="CDD" id="cd05403">
    <property type="entry name" value="NT_KNTase_like"/>
    <property type="match status" value="1"/>
</dbReference>
<gene>
    <name evidence="2" type="ORF">GCM10023235_61910</name>
</gene>
<comment type="caution">
    <text evidence="2">The sequence shown here is derived from an EMBL/GenBank/DDBJ whole genome shotgun (WGS) entry which is preliminary data.</text>
</comment>
<dbReference type="Gene3D" id="3.30.460.10">
    <property type="entry name" value="Beta Polymerase, domain 2"/>
    <property type="match status" value="1"/>
</dbReference>
<protein>
    <submittedName>
        <fullName evidence="2">Nucleotidyltransferase domain-containing protein</fullName>
    </submittedName>
</protein>
<proteinExistence type="predicted"/>
<name>A0ABP9EBT1_9ACTN</name>
<dbReference type="RefSeq" id="WP_345700193.1">
    <property type="nucleotide sequence ID" value="NZ_BAABIS010000001.1"/>
</dbReference>
<evidence type="ECO:0000259" key="1">
    <source>
        <dbReference type="Pfam" id="PF01909"/>
    </source>
</evidence>
<reference evidence="3" key="1">
    <citation type="journal article" date="2019" name="Int. J. Syst. Evol. Microbiol.">
        <title>The Global Catalogue of Microorganisms (GCM) 10K type strain sequencing project: providing services to taxonomists for standard genome sequencing and annotation.</title>
        <authorList>
            <consortium name="The Broad Institute Genomics Platform"/>
            <consortium name="The Broad Institute Genome Sequencing Center for Infectious Disease"/>
            <person name="Wu L."/>
            <person name="Ma J."/>
        </authorList>
    </citation>
    <scope>NUCLEOTIDE SEQUENCE [LARGE SCALE GENOMIC DNA]</scope>
    <source>
        <strain evidence="3">JCM 13006</strain>
    </source>
</reference>
<dbReference type="InterPro" id="IPR043519">
    <property type="entry name" value="NT_sf"/>
</dbReference>
<dbReference type="EMBL" id="BAABIS010000001">
    <property type="protein sequence ID" value="GAA4874302.1"/>
    <property type="molecule type" value="Genomic_DNA"/>
</dbReference>